<sequence>MRSYIDVVILTGSLYLGFRELLAMHQRWLQEEYSRDIQCLKPESTDEKIGSKFDDDP</sequence>
<proteinExistence type="predicted"/>
<dbReference type="AlphaFoldDB" id="A0A7J9FSY4"/>
<evidence type="ECO:0000313" key="2">
    <source>
        <dbReference type="Proteomes" id="UP000593568"/>
    </source>
</evidence>
<comment type="caution">
    <text evidence="1">The sequence shown here is derived from an EMBL/GenBank/DDBJ whole genome shotgun (WGS) entry which is preliminary data.</text>
</comment>
<accession>A0A7J9FSY4</accession>
<name>A0A7J9FSY4_9ROSI</name>
<evidence type="ECO:0000313" key="1">
    <source>
        <dbReference type="EMBL" id="MBA0788436.1"/>
    </source>
</evidence>
<keyword evidence="2" id="KW-1185">Reference proteome</keyword>
<protein>
    <submittedName>
        <fullName evidence="1">Uncharacterized protein</fullName>
    </submittedName>
</protein>
<dbReference type="Proteomes" id="UP000593568">
    <property type="component" value="Unassembled WGS sequence"/>
</dbReference>
<reference evidence="1 2" key="1">
    <citation type="journal article" date="2019" name="Genome Biol. Evol.">
        <title>Insights into the evolution of the New World diploid cottons (Gossypium, subgenus Houzingenia) based on genome sequencing.</title>
        <authorList>
            <person name="Grover C.E."/>
            <person name="Arick M.A. 2nd"/>
            <person name="Thrash A."/>
            <person name="Conover J.L."/>
            <person name="Sanders W.S."/>
            <person name="Peterson D.G."/>
            <person name="Frelichowski J.E."/>
            <person name="Scheffler J.A."/>
            <person name="Scheffler B.E."/>
            <person name="Wendel J.F."/>
        </authorList>
    </citation>
    <scope>NUCLEOTIDE SEQUENCE [LARGE SCALE GENOMIC DNA]</scope>
    <source>
        <strain evidence="1">8</strain>
        <tissue evidence="1">Leaf</tissue>
    </source>
</reference>
<gene>
    <name evidence="1" type="ORF">Gotri_027380</name>
</gene>
<dbReference type="EMBL" id="JABEZW010227791">
    <property type="protein sequence ID" value="MBA0788436.1"/>
    <property type="molecule type" value="Genomic_DNA"/>
</dbReference>
<organism evidence="1 2">
    <name type="scientific">Gossypium trilobum</name>
    <dbReference type="NCBI Taxonomy" id="34281"/>
    <lineage>
        <taxon>Eukaryota</taxon>
        <taxon>Viridiplantae</taxon>
        <taxon>Streptophyta</taxon>
        <taxon>Embryophyta</taxon>
        <taxon>Tracheophyta</taxon>
        <taxon>Spermatophyta</taxon>
        <taxon>Magnoliopsida</taxon>
        <taxon>eudicotyledons</taxon>
        <taxon>Gunneridae</taxon>
        <taxon>Pentapetalae</taxon>
        <taxon>rosids</taxon>
        <taxon>malvids</taxon>
        <taxon>Malvales</taxon>
        <taxon>Malvaceae</taxon>
        <taxon>Malvoideae</taxon>
        <taxon>Gossypium</taxon>
    </lineage>
</organism>